<dbReference type="Pfam" id="PF10539">
    <property type="entry name" value="Dev_Cell_Death"/>
    <property type="match status" value="1"/>
</dbReference>
<dbReference type="InterPro" id="IPR006652">
    <property type="entry name" value="Kelch_1"/>
</dbReference>
<comment type="caution">
    <text evidence="4">The sequence shown here is derived from an EMBL/GenBank/DDBJ whole genome shotgun (WGS) entry which is preliminary data.</text>
</comment>
<dbReference type="SMART" id="SM00612">
    <property type="entry name" value="Kelch"/>
    <property type="match status" value="3"/>
</dbReference>
<name>A0A833QQD4_9POAL</name>
<protein>
    <submittedName>
        <fullName evidence="4">B2 protein</fullName>
    </submittedName>
</protein>
<dbReference type="Proteomes" id="UP000623129">
    <property type="component" value="Unassembled WGS sequence"/>
</dbReference>
<proteinExistence type="predicted"/>
<dbReference type="Pfam" id="PF01344">
    <property type="entry name" value="Kelch_1"/>
    <property type="match status" value="2"/>
</dbReference>
<dbReference type="PANTHER" id="PTHR46034:SF7">
    <property type="entry name" value="INFLUENZA VIRUS NS1A-BINDING PROTEIN"/>
    <property type="match status" value="1"/>
</dbReference>
<dbReference type="GO" id="GO:0034976">
    <property type="term" value="P:response to endoplasmic reticulum stress"/>
    <property type="evidence" value="ECO:0007669"/>
    <property type="project" value="InterPro"/>
</dbReference>
<evidence type="ECO:0000313" key="5">
    <source>
        <dbReference type="Proteomes" id="UP000623129"/>
    </source>
</evidence>
<dbReference type="OrthoDB" id="45365at2759"/>
<feature type="domain" description="DCD" evidence="3">
    <location>
        <begin position="37"/>
        <end position="170"/>
    </location>
</feature>
<feature type="region of interest" description="Disordered" evidence="2">
    <location>
        <begin position="224"/>
        <end position="249"/>
    </location>
</feature>
<dbReference type="SMART" id="SM00767">
    <property type="entry name" value="DCD"/>
    <property type="match status" value="1"/>
</dbReference>
<dbReference type="EMBL" id="SWLB01000013">
    <property type="protein sequence ID" value="KAF3330655.1"/>
    <property type="molecule type" value="Genomic_DNA"/>
</dbReference>
<dbReference type="PANTHER" id="PTHR46034">
    <property type="match status" value="1"/>
</dbReference>
<feature type="coiled-coil region" evidence="1">
    <location>
        <begin position="321"/>
        <end position="359"/>
    </location>
</feature>
<dbReference type="InterPro" id="IPR013989">
    <property type="entry name" value="Dev_and_cell_death_domain"/>
</dbReference>
<dbReference type="AlphaFoldDB" id="A0A833QQD4"/>
<reference evidence="4" key="1">
    <citation type="submission" date="2020-01" db="EMBL/GenBank/DDBJ databases">
        <title>Genome sequence of Kobresia littledalei, the first chromosome-level genome in the family Cyperaceae.</title>
        <authorList>
            <person name="Qu G."/>
        </authorList>
    </citation>
    <scope>NUCLEOTIDE SEQUENCE</scope>
    <source>
        <strain evidence="4">C.B.Clarke</strain>
        <tissue evidence="4">Leaf</tissue>
    </source>
</reference>
<sequence>MQGMDAMLQKNTKSSVIYKKNPGEISISHPVRSLRKCDLGGVIFSCNSATIAECHRKQLFGLPSADIIYVRNIEEGLPLFLFNYSDRKMYGLYVAAGRGQLNIDPYAWTNGGSEKTPSAAQVAIRIMTQCHPLEEAVYKRVIFDNYYDPLKFWFELDHAQTRVLTSLFRPSQNPINFRTPPVMVSLVEALKKPKKMESEKRKKGKEVVLRQSYEETISDWEVLAESKSSNSNSSSNESGSNGDTQNDKREKERMLVILRKMAAGCQSRDPSSSRGVGCVEASSSRESSAFVDNSDSYENSNFARHELLQAIGELRDRITYLEEKQAESAQLTAQLRQTIEQSQYKISSLRSRLRNLESMLPASSASSTCIPPDSYNSLQQFVEQCLGSDNVIYLIGGNNGSAFLSDFDSFSPSLDVLTPLRPMSSAMSYMAVTALDGKIYVAGGYDGSWFDTVECYDRRKDEWTPQPSLTREKGCLCGVSIDGKIYMLGGKNSTEYFPEVEMLDPVLGKWINFIPMLEKVECYRDGSGWINTGLKAMGKRCCSAIAL</sequence>
<evidence type="ECO:0000313" key="4">
    <source>
        <dbReference type="EMBL" id="KAF3330655.1"/>
    </source>
</evidence>
<dbReference type="Gene3D" id="2.120.10.80">
    <property type="entry name" value="Kelch-type beta propeller"/>
    <property type="match status" value="1"/>
</dbReference>
<dbReference type="InterPro" id="IPR015915">
    <property type="entry name" value="Kelch-typ_b-propeller"/>
</dbReference>
<evidence type="ECO:0000259" key="3">
    <source>
        <dbReference type="PROSITE" id="PS51222"/>
    </source>
</evidence>
<dbReference type="SUPFAM" id="SSF117281">
    <property type="entry name" value="Kelch motif"/>
    <property type="match status" value="1"/>
</dbReference>
<dbReference type="PROSITE" id="PS51222">
    <property type="entry name" value="DCD"/>
    <property type="match status" value="1"/>
</dbReference>
<dbReference type="InterPro" id="IPR044832">
    <property type="entry name" value="NRP-like"/>
</dbReference>
<accession>A0A833QQD4</accession>
<evidence type="ECO:0000256" key="2">
    <source>
        <dbReference type="SAM" id="MobiDB-lite"/>
    </source>
</evidence>
<gene>
    <name evidence="4" type="ORF">FCM35_KLT04009</name>
</gene>
<keyword evidence="1" id="KW-0175">Coiled coil</keyword>
<evidence type="ECO:0000256" key="1">
    <source>
        <dbReference type="SAM" id="Coils"/>
    </source>
</evidence>
<feature type="compositionally biased region" description="Low complexity" evidence="2">
    <location>
        <begin position="225"/>
        <end position="242"/>
    </location>
</feature>
<organism evidence="4 5">
    <name type="scientific">Carex littledalei</name>
    <dbReference type="NCBI Taxonomy" id="544730"/>
    <lineage>
        <taxon>Eukaryota</taxon>
        <taxon>Viridiplantae</taxon>
        <taxon>Streptophyta</taxon>
        <taxon>Embryophyta</taxon>
        <taxon>Tracheophyta</taxon>
        <taxon>Spermatophyta</taxon>
        <taxon>Magnoliopsida</taxon>
        <taxon>Liliopsida</taxon>
        <taxon>Poales</taxon>
        <taxon>Cyperaceae</taxon>
        <taxon>Cyperoideae</taxon>
        <taxon>Cariceae</taxon>
        <taxon>Carex</taxon>
        <taxon>Carex subgen. Euthyceras</taxon>
    </lineage>
</organism>
<keyword evidence="5" id="KW-1185">Reference proteome</keyword>